<dbReference type="CDD" id="cd15482">
    <property type="entry name" value="Sialidase_non-viral"/>
    <property type="match status" value="1"/>
</dbReference>
<dbReference type="Pfam" id="PF13088">
    <property type="entry name" value="BNR_2"/>
    <property type="match status" value="1"/>
</dbReference>
<dbReference type="PANTHER" id="PTHR10628:SF30">
    <property type="entry name" value="EXO-ALPHA-SIALIDASE"/>
    <property type="match status" value="1"/>
</dbReference>
<dbReference type="InterPro" id="IPR036278">
    <property type="entry name" value="Sialidase_sf"/>
</dbReference>
<accession>A0A514LLA3</accession>
<dbReference type="InterPro" id="IPR011040">
    <property type="entry name" value="Sialidase"/>
</dbReference>
<keyword evidence="6" id="KW-1185">Reference proteome</keyword>
<comment type="catalytic activity">
    <reaction evidence="1">
        <text>Hydrolysis of alpha-(2-&gt;3)-, alpha-(2-&gt;6)-, alpha-(2-&gt;8)- glycosidic linkages of terminal sialic acid residues in oligosaccharides, glycoproteins, glycolipids, colominic acid and synthetic substrates.</text>
        <dbReference type="EC" id="3.2.1.18"/>
    </reaction>
</comment>
<reference evidence="6" key="1">
    <citation type="submission" date="2019-01" db="EMBL/GenBank/DDBJ databases">
        <title>Genomic analysis of Salicibibacter sp. NKC3-5.</title>
        <authorList>
            <person name="Oh Y.J."/>
        </authorList>
    </citation>
    <scope>NUCLEOTIDE SEQUENCE [LARGE SCALE GENOMIC DNA]</scope>
    <source>
        <strain evidence="6">NKC3-5</strain>
    </source>
</reference>
<dbReference type="InterPro" id="IPR026856">
    <property type="entry name" value="Sialidase_fam"/>
</dbReference>
<organism evidence="5 6">
    <name type="scientific">Salicibibacter halophilus</name>
    <dbReference type="NCBI Taxonomy" id="2502791"/>
    <lineage>
        <taxon>Bacteria</taxon>
        <taxon>Bacillati</taxon>
        <taxon>Bacillota</taxon>
        <taxon>Bacilli</taxon>
        <taxon>Bacillales</taxon>
        <taxon>Bacillaceae</taxon>
        <taxon>Salicibibacter</taxon>
    </lineage>
</organism>
<name>A0A514LLA3_9BACI</name>
<dbReference type="Proteomes" id="UP000319756">
    <property type="component" value="Chromosome"/>
</dbReference>
<dbReference type="Gene3D" id="2.40.220.10">
    <property type="entry name" value="Intramolecular Trans-sialidase, Domain 3"/>
    <property type="match status" value="1"/>
</dbReference>
<dbReference type="SUPFAM" id="SSF50939">
    <property type="entry name" value="Sialidases"/>
    <property type="match status" value="1"/>
</dbReference>
<dbReference type="PANTHER" id="PTHR10628">
    <property type="entry name" value="SIALIDASE"/>
    <property type="match status" value="1"/>
</dbReference>
<evidence type="ECO:0000256" key="3">
    <source>
        <dbReference type="ARBA" id="ARBA00012733"/>
    </source>
</evidence>
<dbReference type="GO" id="GO:0004308">
    <property type="term" value="F:exo-alpha-sialidase activity"/>
    <property type="evidence" value="ECO:0007669"/>
    <property type="project" value="UniProtKB-EC"/>
</dbReference>
<dbReference type="GO" id="GO:0006689">
    <property type="term" value="P:ganglioside catabolic process"/>
    <property type="evidence" value="ECO:0007669"/>
    <property type="project" value="TreeGrafter"/>
</dbReference>
<evidence type="ECO:0000259" key="4">
    <source>
        <dbReference type="Pfam" id="PF13088"/>
    </source>
</evidence>
<evidence type="ECO:0000256" key="1">
    <source>
        <dbReference type="ARBA" id="ARBA00000427"/>
    </source>
</evidence>
<dbReference type="KEGG" id="sale:EPH95_14875"/>
<evidence type="ECO:0000313" key="6">
    <source>
        <dbReference type="Proteomes" id="UP000319756"/>
    </source>
</evidence>
<dbReference type="EC" id="3.2.1.18" evidence="3"/>
<comment type="similarity">
    <text evidence="2">Belongs to the glycosyl hydrolase 33 family.</text>
</comment>
<dbReference type="EMBL" id="CP035485">
    <property type="protein sequence ID" value="QDI92315.1"/>
    <property type="molecule type" value="Genomic_DNA"/>
</dbReference>
<sequence length="473" mass="52578">MMPICKARFISSSRLLGEVFLNFAEKGGDHLLKRMITGIVGVGLIFSVVQGENQAFASESKGTGIDAMPDDAYVSDPESIFYPGFMDSPNFRIPALYYTEDGTLLGGIDRRIGGPEDSPNEIHAAVRRSLDEGETWEDEGILINDYPDTASNIDLAFTQDESSERIFALSTAFPDGAGLMGGFGANTNKGTGFTTIGGEDYMFLTDEDENEYTIREDGEVYDEEGDLTDYSVDMNRDLYENGEKVDNIFSETSPLKPFETSYLELYYSDDEGESWTGPIDLNDQVKDEYMMFLGVGPGNGIQLSEGHNEGRLVFPVYFINDNERQASAVIYSDDNGETWHRGESPNEGRDVGDGEMINENDFTEQSHELTEAQVVEMPDGQLKLFNRNYSGYAQIATSFDGGETWQEEVETEEDLVAPYSQMSAIRYDGQIDGQEAVIFSSANHPTERINGTVRAGLIEEDGTYDRRAYKIFV</sequence>
<dbReference type="InterPro" id="IPR023364">
    <property type="entry name" value="Trans_sialidase_dom3"/>
</dbReference>
<gene>
    <name evidence="5" type="ORF">EPH95_14875</name>
</gene>
<feature type="domain" description="Sialidase" evidence="4">
    <location>
        <begin position="260"/>
        <end position="448"/>
    </location>
</feature>
<evidence type="ECO:0000256" key="2">
    <source>
        <dbReference type="ARBA" id="ARBA00009348"/>
    </source>
</evidence>
<protein>
    <recommendedName>
        <fullName evidence="3">exo-alpha-sialidase</fullName>
        <ecNumber evidence="3">3.2.1.18</ecNumber>
    </recommendedName>
</protein>
<dbReference type="Gene3D" id="2.120.10.10">
    <property type="match status" value="1"/>
</dbReference>
<dbReference type="AlphaFoldDB" id="A0A514LLA3"/>
<evidence type="ECO:0000313" key="5">
    <source>
        <dbReference type="EMBL" id="QDI92315.1"/>
    </source>
</evidence>
<proteinExistence type="inferred from homology"/>
<dbReference type="GO" id="GO:0005737">
    <property type="term" value="C:cytoplasm"/>
    <property type="evidence" value="ECO:0007669"/>
    <property type="project" value="TreeGrafter"/>
</dbReference>
<dbReference type="GO" id="GO:0016020">
    <property type="term" value="C:membrane"/>
    <property type="evidence" value="ECO:0007669"/>
    <property type="project" value="TreeGrafter"/>
</dbReference>
<dbReference type="GO" id="GO:0009313">
    <property type="term" value="P:oligosaccharide catabolic process"/>
    <property type="evidence" value="ECO:0007669"/>
    <property type="project" value="TreeGrafter"/>
</dbReference>